<evidence type="ECO:0000313" key="1">
    <source>
        <dbReference type="EMBL" id="SYX90079.1"/>
    </source>
</evidence>
<dbReference type="EMBL" id="UNOZ01000013">
    <property type="protein sequence ID" value="SYX90079.1"/>
    <property type="molecule type" value="Genomic_DNA"/>
</dbReference>
<dbReference type="InterPro" id="IPR004155">
    <property type="entry name" value="PBS_lyase_HEAT"/>
</dbReference>
<dbReference type="SMART" id="SM00567">
    <property type="entry name" value="EZ_HEAT"/>
    <property type="match status" value="3"/>
</dbReference>
<dbReference type="GO" id="GO:0016829">
    <property type="term" value="F:lyase activity"/>
    <property type="evidence" value="ECO:0007669"/>
    <property type="project" value="UniProtKB-KW"/>
</dbReference>
<dbReference type="InterPro" id="IPR016024">
    <property type="entry name" value="ARM-type_fold"/>
</dbReference>
<name>A0A383RSN1_9PSED</name>
<accession>A0A383RSN1</accession>
<reference evidence="2" key="1">
    <citation type="submission" date="2018-08" db="EMBL/GenBank/DDBJ databases">
        <authorList>
            <person name="Blom J."/>
        </authorList>
    </citation>
    <scope>NUCLEOTIDE SEQUENCE [LARGE SCALE GENOMIC DNA]</scope>
    <source>
        <strain evidence="2">CCOS 865</strain>
    </source>
</reference>
<dbReference type="RefSeq" id="WP_119140920.1">
    <property type="nucleotide sequence ID" value="NZ_CBCSFL010000022.1"/>
</dbReference>
<gene>
    <name evidence="1" type="ORF">CCOS865_02345</name>
</gene>
<dbReference type="OrthoDB" id="6534366at2"/>
<sequence>MNSIKDWLNRHKREQAPSLSWADRRRNEALEILARVSSVQTWLELSTHENGFVREIAVRELCRQPSPEALAALLERLNDWAPQVREVAAAGLEHYLQAAQAQALLFALKPLMALAGRHRTDHGPTLLAARAVLQAPGVRQEVYEHFLNAQGQVARYLFALLLEDNAEPQSLLRSALAHRELTVRLLAVAACQACPAEQARPLLLEALSRPGAKVRVTVLRALLPMLADPQPVVRMALLDASPAIRNLARWAATRHAVDALAVLSERLATPPPTGKREWLGVLGLASELDVALAQPWHTAALQSPYATVRQAAVRLLRDEQTAECLAALDDPADRVFFAAIGQLDKHAWASLRGALDARLDRDWHTLPSARLAALMQLRPAWQQLAYLLQRLAAEPRGQAYWLARLEQWCDRQYQVVDPVTPKAERAELVNSLRALAADRLIRLESVARVAH</sequence>
<dbReference type="SUPFAM" id="SSF48371">
    <property type="entry name" value="ARM repeat"/>
    <property type="match status" value="1"/>
</dbReference>
<keyword evidence="2" id="KW-1185">Reference proteome</keyword>
<dbReference type="Proteomes" id="UP000263595">
    <property type="component" value="Unassembled WGS sequence"/>
</dbReference>
<organism evidence="1 2">
    <name type="scientific">Pseudomonas reidholzensis</name>
    <dbReference type="NCBI Taxonomy" id="1785162"/>
    <lineage>
        <taxon>Bacteria</taxon>
        <taxon>Pseudomonadati</taxon>
        <taxon>Pseudomonadota</taxon>
        <taxon>Gammaproteobacteria</taxon>
        <taxon>Pseudomonadales</taxon>
        <taxon>Pseudomonadaceae</taxon>
        <taxon>Pseudomonas</taxon>
    </lineage>
</organism>
<dbReference type="AlphaFoldDB" id="A0A383RSN1"/>
<protein>
    <submittedName>
        <fullName evidence="1">PBS lyase</fullName>
    </submittedName>
</protein>
<evidence type="ECO:0000313" key="2">
    <source>
        <dbReference type="Proteomes" id="UP000263595"/>
    </source>
</evidence>
<dbReference type="Gene3D" id="1.25.10.10">
    <property type="entry name" value="Leucine-rich Repeat Variant"/>
    <property type="match status" value="1"/>
</dbReference>
<keyword evidence="1" id="KW-0456">Lyase</keyword>
<dbReference type="InterPro" id="IPR011989">
    <property type="entry name" value="ARM-like"/>
</dbReference>
<proteinExistence type="predicted"/>